<dbReference type="Proteomes" id="UP001732700">
    <property type="component" value="Chromosome 1C"/>
</dbReference>
<accession>A0ACD5TN97</accession>
<dbReference type="EnsemblPlants" id="AVESA.00010b.r2.1CG0089720.1">
    <property type="protein sequence ID" value="AVESA.00010b.r2.1CG0089720.1.CDS.1"/>
    <property type="gene ID" value="AVESA.00010b.r2.1CG0089720"/>
</dbReference>
<proteinExistence type="predicted"/>
<evidence type="ECO:0000313" key="1">
    <source>
        <dbReference type="EnsemblPlants" id="AVESA.00010b.r2.1CG0089720.1.CDS.1"/>
    </source>
</evidence>
<sequence length="115" mass="12114">MVPQEEPVVVLRCADLTKFDVPASLAVRSRQIAAALGTGERVVELPRGVSGSGVATAVAYYKSRGDAAARGEDLGEFDGAFVRGLTHDKAMDLIHAAHHLGDEDLFGLLAAERAN</sequence>
<reference evidence="1" key="2">
    <citation type="submission" date="2025-09" db="UniProtKB">
        <authorList>
            <consortium name="EnsemblPlants"/>
        </authorList>
    </citation>
    <scope>IDENTIFICATION</scope>
</reference>
<name>A0ACD5TN97_AVESA</name>
<organism evidence="1 2">
    <name type="scientific">Avena sativa</name>
    <name type="common">Oat</name>
    <dbReference type="NCBI Taxonomy" id="4498"/>
    <lineage>
        <taxon>Eukaryota</taxon>
        <taxon>Viridiplantae</taxon>
        <taxon>Streptophyta</taxon>
        <taxon>Embryophyta</taxon>
        <taxon>Tracheophyta</taxon>
        <taxon>Spermatophyta</taxon>
        <taxon>Magnoliopsida</taxon>
        <taxon>Liliopsida</taxon>
        <taxon>Poales</taxon>
        <taxon>Poaceae</taxon>
        <taxon>BOP clade</taxon>
        <taxon>Pooideae</taxon>
        <taxon>Poodae</taxon>
        <taxon>Poeae</taxon>
        <taxon>Poeae Chloroplast Group 1 (Aveneae type)</taxon>
        <taxon>Aveninae</taxon>
        <taxon>Avena</taxon>
    </lineage>
</organism>
<reference evidence="1" key="1">
    <citation type="submission" date="2021-05" db="EMBL/GenBank/DDBJ databases">
        <authorList>
            <person name="Scholz U."/>
            <person name="Mascher M."/>
            <person name="Fiebig A."/>
        </authorList>
    </citation>
    <scope>NUCLEOTIDE SEQUENCE [LARGE SCALE GENOMIC DNA]</scope>
</reference>
<keyword evidence="2" id="KW-1185">Reference proteome</keyword>
<protein>
    <submittedName>
        <fullName evidence="1">Uncharacterized protein</fullName>
    </submittedName>
</protein>
<evidence type="ECO:0000313" key="2">
    <source>
        <dbReference type="Proteomes" id="UP001732700"/>
    </source>
</evidence>